<organism evidence="10 11">
    <name type="scientific">Rasamsonia emersonii (strain ATCC 16479 / CBS 393.64 / IMI 116815)</name>
    <dbReference type="NCBI Taxonomy" id="1408163"/>
    <lineage>
        <taxon>Eukaryota</taxon>
        <taxon>Fungi</taxon>
        <taxon>Dikarya</taxon>
        <taxon>Ascomycota</taxon>
        <taxon>Pezizomycotina</taxon>
        <taxon>Eurotiomycetes</taxon>
        <taxon>Eurotiomycetidae</taxon>
        <taxon>Eurotiales</taxon>
        <taxon>Trichocomaceae</taxon>
        <taxon>Rasamsonia</taxon>
    </lineage>
</organism>
<keyword evidence="3" id="KW-0808">Transferase</keyword>
<evidence type="ECO:0000256" key="3">
    <source>
        <dbReference type="ARBA" id="ARBA00022679"/>
    </source>
</evidence>
<comment type="catalytic activity">
    <reaction evidence="7">
        <text>L-threonyl-[protein] + ATP = O-phospho-L-threonyl-[protein] + ADP + H(+)</text>
        <dbReference type="Rhea" id="RHEA:46608"/>
        <dbReference type="Rhea" id="RHEA-COMP:11060"/>
        <dbReference type="Rhea" id="RHEA-COMP:11605"/>
        <dbReference type="ChEBI" id="CHEBI:15378"/>
        <dbReference type="ChEBI" id="CHEBI:30013"/>
        <dbReference type="ChEBI" id="CHEBI:30616"/>
        <dbReference type="ChEBI" id="CHEBI:61977"/>
        <dbReference type="ChEBI" id="CHEBI:456216"/>
        <dbReference type="EC" id="2.7.11.1"/>
    </reaction>
</comment>
<dbReference type="PROSITE" id="PS50011">
    <property type="entry name" value="PROTEIN_KINASE_DOM"/>
    <property type="match status" value="1"/>
</dbReference>
<keyword evidence="5" id="KW-0418">Kinase</keyword>
<keyword evidence="6" id="KW-0067">ATP-binding</keyword>
<comment type="catalytic activity">
    <reaction evidence="8">
        <text>L-seryl-[protein] + ATP = O-phospho-L-seryl-[protein] + ADP + H(+)</text>
        <dbReference type="Rhea" id="RHEA:17989"/>
        <dbReference type="Rhea" id="RHEA-COMP:9863"/>
        <dbReference type="Rhea" id="RHEA-COMP:11604"/>
        <dbReference type="ChEBI" id="CHEBI:15378"/>
        <dbReference type="ChEBI" id="CHEBI:29999"/>
        <dbReference type="ChEBI" id="CHEBI:30616"/>
        <dbReference type="ChEBI" id="CHEBI:83421"/>
        <dbReference type="ChEBI" id="CHEBI:456216"/>
        <dbReference type="EC" id="2.7.11.1"/>
    </reaction>
</comment>
<keyword evidence="11" id="KW-1185">Reference proteome</keyword>
<dbReference type="RefSeq" id="XP_013328386.1">
    <property type="nucleotide sequence ID" value="XM_013472932.1"/>
</dbReference>
<dbReference type="PANTHER" id="PTHR24361">
    <property type="entry name" value="MITOGEN-ACTIVATED KINASE KINASE KINASE"/>
    <property type="match status" value="1"/>
</dbReference>
<dbReference type="GO" id="GO:0005524">
    <property type="term" value="F:ATP binding"/>
    <property type="evidence" value="ECO:0007669"/>
    <property type="project" value="UniProtKB-KW"/>
</dbReference>
<accession>A0A0F4YU66</accession>
<dbReference type="Pfam" id="PF00069">
    <property type="entry name" value="Pkinase"/>
    <property type="match status" value="1"/>
</dbReference>
<sequence>MEPVGQSGRHYLIERIIQERGLSHRVYLASAGNQKFILKEVLQSNLEYFQDIHHRLQSCQYLRVSQDTIPEPSMFVYEYFTDDLLSLAQKDLPLTVTKRILKDTLRGLAAMHDQNIVHTDVKPNNILVEYEHKDSEVVIKRVQLGDIEDAAYVPPECDIVGKQVGNWMWRSPEAHTQGRVNKPSDIFSFGIVCIYAVLKRVIFAIDDSELGEDEPLAVLLERQISYFADTDGLDGFLEYLGDSPWREVIEVLRDGFAILQSDDCGSIEKSQPLTPRLVLEISSSAADAKSQLNALYWRDLGHP</sequence>
<evidence type="ECO:0000256" key="8">
    <source>
        <dbReference type="ARBA" id="ARBA00048679"/>
    </source>
</evidence>
<dbReference type="InterPro" id="IPR000719">
    <property type="entry name" value="Prot_kinase_dom"/>
</dbReference>
<dbReference type="PANTHER" id="PTHR24361:SF433">
    <property type="entry name" value="PROTEIN KINASE DOMAIN-CONTAINING PROTEIN"/>
    <property type="match status" value="1"/>
</dbReference>
<protein>
    <recommendedName>
        <fullName evidence="1">non-specific serine/threonine protein kinase</fullName>
        <ecNumber evidence="1">2.7.11.1</ecNumber>
    </recommendedName>
</protein>
<evidence type="ECO:0000313" key="10">
    <source>
        <dbReference type="EMBL" id="KKA21774.1"/>
    </source>
</evidence>
<dbReference type="InterPro" id="IPR011009">
    <property type="entry name" value="Kinase-like_dom_sf"/>
</dbReference>
<evidence type="ECO:0000256" key="1">
    <source>
        <dbReference type="ARBA" id="ARBA00012513"/>
    </source>
</evidence>
<name>A0A0F4YU66_RASE3</name>
<dbReference type="OrthoDB" id="4215001at2759"/>
<dbReference type="Gene3D" id="1.10.510.10">
    <property type="entry name" value="Transferase(Phosphotransferase) domain 1"/>
    <property type="match status" value="1"/>
</dbReference>
<dbReference type="STRING" id="1408163.A0A0F4YU66"/>
<dbReference type="EC" id="2.7.11.1" evidence="1"/>
<dbReference type="GO" id="GO:0005737">
    <property type="term" value="C:cytoplasm"/>
    <property type="evidence" value="ECO:0007669"/>
    <property type="project" value="TreeGrafter"/>
</dbReference>
<evidence type="ECO:0000256" key="5">
    <source>
        <dbReference type="ARBA" id="ARBA00022777"/>
    </source>
</evidence>
<evidence type="ECO:0000256" key="7">
    <source>
        <dbReference type="ARBA" id="ARBA00047899"/>
    </source>
</evidence>
<evidence type="ECO:0000259" key="9">
    <source>
        <dbReference type="PROSITE" id="PS50011"/>
    </source>
</evidence>
<feature type="domain" description="Protein kinase" evidence="9">
    <location>
        <begin position="1"/>
        <end position="303"/>
    </location>
</feature>
<evidence type="ECO:0000313" key="11">
    <source>
        <dbReference type="Proteomes" id="UP000053958"/>
    </source>
</evidence>
<evidence type="ECO:0000256" key="6">
    <source>
        <dbReference type="ARBA" id="ARBA00022840"/>
    </source>
</evidence>
<keyword evidence="4" id="KW-0547">Nucleotide-binding</keyword>
<gene>
    <name evidence="10" type="ORF">T310_4199</name>
</gene>
<dbReference type="AlphaFoldDB" id="A0A0F4YU66"/>
<dbReference type="InterPro" id="IPR008271">
    <property type="entry name" value="Ser/Thr_kinase_AS"/>
</dbReference>
<reference evidence="10 11" key="1">
    <citation type="submission" date="2015-04" db="EMBL/GenBank/DDBJ databases">
        <authorList>
            <person name="Heijne W.H."/>
            <person name="Fedorova N.D."/>
            <person name="Nierman W.C."/>
            <person name="Vollebregt A.W."/>
            <person name="Zhao Z."/>
            <person name="Wu L."/>
            <person name="Kumar M."/>
            <person name="Stam H."/>
            <person name="van den Berg M.A."/>
            <person name="Pel H.J."/>
        </authorList>
    </citation>
    <scope>NUCLEOTIDE SEQUENCE [LARGE SCALE GENOMIC DNA]</scope>
    <source>
        <strain evidence="10 11">CBS 393.64</strain>
    </source>
</reference>
<dbReference type="SUPFAM" id="SSF56112">
    <property type="entry name" value="Protein kinase-like (PK-like)"/>
    <property type="match status" value="1"/>
</dbReference>
<keyword evidence="2" id="KW-0723">Serine/threonine-protein kinase</keyword>
<dbReference type="Proteomes" id="UP000053958">
    <property type="component" value="Unassembled WGS sequence"/>
</dbReference>
<evidence type="ECO:0000256" key="2">
    <source>
        <dbReference type="ARBA" id="ARBA00022527"/>
    </source>
</evidence>
<proteinExistence type="predicted"/>
<dbReference type="PROSITE" id="PS00108">
    <property type="entry name" value="PROTEIN_KINASE_ST"/>
    <property type="match status" value="1"/>
</dbReference>
<dbReference type="GeneID" id="25316547"/>
<dbReference type="GO" id="GO:0004674">
    <property type="term" value="F:protein serine/threonine kinase activity"/>
    <property type="evidence" value="ECO:0007669"/>
    <property type="project" value="UniProtKB-KW"/>
</dbReference>
<dbReference type="SMART" id="SM00220">
    <property type="entry name" value="S_TKc"/>
    <property type="match status" value="1"/>
</dbReference>
<dbReference type="InterPro" id="IPR053235">
    <property type="entry name" value="Ser_Thr_kinase"/>
</dbReference>
<dbReference type="EMBL" id="LASV01000169">
    <property type="protein sequence ID" value="KKA21774.1"/>
    <property type="molecule type" value="Genomic_DNA"/>
</dbReference>
<evidence type="ECO:0000256" key="4">
    <source>
        <dbReference type="ARBA" id="ARBA00022741"/>
    </source>
</evidence>
<comment type="caution">
    <text evidence="10">The sequence shown here is derived from an EMBL/GenBank/DDBJ whole genome shotgun (WGS) entry which is preliminary data.</text>
</comment>